<dbReference type="AlphaFoldDB" id="A0AAX4P8H9"/>
<gene>
    <name evidence="3" type="ORF">HKI87_05g37990</name>
</gene>
<dbReference type="Gene3D" id="3.40.250.10">
    <property type="entry name" value="Rhodanese-like domain"/>
    <property type="match status" value="2"/>
</dbReference>
<evidence type="ECO:0000259" key="2">
    <source>
        <dbReference type="PROSITE" id="PS50206"/>
    </source>
</evidence>
<dbReference type="EMBL" id="CP151505">
    <property type="protein sequence ID" value="WZN62263.1"/>
    <property type="molecule type" value="Genomic_DNA"/>
</dbReference>
<dbReference type="PANTHER" id="PTHR44920:SF2">
    <property type="entry name" value="RHODANESE DOMAIN-CONTAINING PROTEIN"/>
    <property type="match status" value="1"/>
</dbReference>
<dbReference type="SUPFAM" id="SSF52821">
    <property type="entry name" value="Rhodanese/Cell cycle control phosphatase"/>
    <property type="match status" value="2"/>
</dbReference>
<evidence type="ECO:0000313" key="3">
    <source>
        <dbReference type="EMBL" id="WZN62263.1"/>
    </source>
</evidence>
<feature type="compositionally biased region" description="Basic and acidic residues" evidence="1">
    <location>
        <begin position="57"/>
        <end position="66"/>
    </location>
</feature>
<feature type="domain" description="Rhodanese" evidence="2">
    <location>
        <begin position="311"/>
        <end position="454"/>
    </location>
</feature>
<sequence length="663" mass="72679">MISRAPRVQRPEVAVSAATRRPFASRLRVPRRVLAAASKDGEGKDTATKPTSSAQETTKETKDENPLERLTSLAGGLKIDTSSGSFPGIPKKNIDAYTEWRAVYKSLKDFGLESVSAEEASSLVAANKAVILDVRTDLFFDKQHAEPSVNVPYFDRVRGNKGGSFAVKRLLLGPNTTVKNDSFVDDVKAAVGSDKTVIVCCTTGGTIKSIFGRKKEREDSYVDSQRAFGRDSLSLRAANDLIEAGLTNVKHLEGGLAAWTAEELPVVGTSIKKEVKEEKKEDPNAWPAVHAYLVAAEVPSVEVLDAYKLADSGAAVIVDVSFGKNYDTEHIQDSVNVPFVRKVETTGLRVAGGLKSLGSSGEALEKDPAFLKSFEKCVEKKDTMVIVTCSRGGTLKTETVSERGKVFKDPQLRFGRESQSLRAISALLGAGYENVAHLEGGNAAWRVKKLPMNGKLVSRKQGNIEGQDAVGWRVGIWSMDQEKYFNGEIKSFDEKSGKHLVKYDSGEQRLMTIEQSKTKWLSKSQIQGEDAVGWRVEVYFYAEEMYFKGQVMSFDVNKGKHVVRFDNAGEEIEISLDQNRTKWLSKVGSGKRLKVLGRYPTGMNTLLRNEEAKNLLLSFDDGPVEEVEGAEEGEKLLPPPEETNGATAEATESEDKEEEEASA</sequence>
<dbReference type="InterPro" id="IPR036873">
    <property type="entry name" value="Rhodanese-like_dom_sf"/>
</dbReference>
<feature type="compositionally biased region" description="Acidic residues" evidence="1">
    <location>
        <begin position="622"/>
        <end position="631"/>
    </location>
</feature>
<dbReference type="Pfam" id="PF00581">
    <property type="entry name" value="Rhodanese"/>
    <property type="match status" value="2"/>
</dbReference>
<dbReference type="SMART" id="SM00450">
    <property type="entry name" value="RHOD"/>
    <property type="match status" value="2"/>
</dbReference>
<proteinExistence type="predicted"/>
<dbReference type="CDD" id="cd20404">
    <property type="entry name" value="Tudor_Agenet_AtEML-like"/>
    <property type="match status" value="2"/>
</dbReference>
<feature type="domain" description="Rhodanese" evidence="2">
    <location>
        <begin position="125"/>
        <end position="268"/>
    </location>
</feature>
<dbReference type="GO" id="GO:0009507">
    <property type="term" value="C:chloroplast"/>
    <property type="evidence" value="ECO:0007669"/>
    <property type="project" value="TreeGrafter"/>
</dbReference>
<feature type="compositionally biased region" description="Acidic residues" evidence="1">
    <location>
        <begin position="651"/>
        <end position="663"/>
    </location>
</feature>
<feature type="region of interest" description="Disordered" evidence="1">
    <location>
        <begin position="1"/>
        <end position="21"/>
    </location>
</feature>
<dbReference type="PROSITE" id="PS50206">
    <property type="entry name" value="RHODANESE_3"/>
    <property type="match status" value="2"/>
</dbReference>
<dbReference type="InterPro" id="IPR001763">
    <property type="entry name" value="Rhodanese-like_dom"/>
</dbReference>
<keyword evidence="4" id="KW-1185">Reference proteome</keyword>
<feature type="region of interest" description="Disordered" evidence="1">
    <location>
        <begin position="620"/>
        <end position="663"/>
    </location>
</feature>
<protein>
    <submittedName>
        <fullName evidence="3">Rhodanese-like domain-containing protein</fullName>
    </submittedName>
</protein>
<dbReference type="PANTHER" id="PTHR44920">
    <property type="entry name" value="RHODANESE-LIKE DOMAIN-CONTAINING PROTEIN 14, CHLOROPLASTIC-RELATED"/>
    <property type="match status" value="1"/>
</dbReference>
<feature type="region of interest" description="Disordered" evidence="1">
    <location>
        <begin position="34"/>
        <end position="66"/>
    </location>
</feature>
<name>A0AAX4P8H9_9CHLO</name>
<evidence type="ECO:0000313" key="4">
    <source>
        <dbReference type="Proteomes" id="UP001472866"/>
    </source>
</evidence>
<dbReference type="Gene3D" id="2.30.30.140">
    <property type="match status" value="2"/>
</dbReference>
<accession>A0AAX4P8H9</accession>
<evidence type="ECO:0000256" key="1">
    <source>
        <dbReference type="SAM" id="MobiDB-lite"/>
    </source>
</evidence>
<dbReference type="InterPro" id="IPR043186">
    <property type="entry name" value="Str14"/>
</dbReference>
<dbReference type="CDD" id="cd00158">
    <property type="entry name" value="RHOD"/>
    <property type="match status" value="2"/>
</dbReference>
<organism evidence="3 4">
    <name type="scientific">Chloropicon roscoffensis</name>
    <dbReference type="NCBI Taxonomy" id="1461544"/>
    <lineage>
        <taxon>Eukaryota</taxon>
        <taxon>Viridiplantae</taxon>
        <taxon>Chlorophyta</taxon>
        <taxon>Chloropicophyceae</taxon>
        <taxon>Chloropicales</taxon>
        <taxon>Chloropicaceae</taxon>
        <taxon>Chloropicon</taxon>
    </lineage>
</organism>
<dbReference type="Proteomes" id="UP001472866">
    <property type="component" value="Chromosome 05"/>
</dbReference>
<reference evidence="3 4" key="1">
    <citation type="submission" date="2024-03" db="EMBL/GenBank/DDBJ databases">
        <title>Complete genome sequence of the green alga Chloropicon roscoffensis RCC1871.</title>
        <authorList>
            <person name="Lemieux C."/>
            <person name="Pombert J.-F."/>
            <person name="Otis C."/>
            <person name="Turmel M."/>
        </authorList>
    </citation>
    <scope>NUCLEOTIDE SEQUENCE [LARGE SCALE GENOMIC DNA]</scope>
    <source>
        <strain evidence="3 4">RCC1871</strain>
    </source>
</reference>